<dbReference type="OrthoDB" id="9762978at2"/>
<dbReference type="EMBL" id="CP042243">
    <property type="protein sequence ID" value="QEK10961.1"/>
    <property type="molecule type" value="Genomic_DNA"/>
</dbReference>
<keyword evidence="2" id="KW-0813">Transport</keyword>
<feature type="transmembrane region" description="Helical" evidence="9">
    <location>
        <begin position="361"/>
        <end position="386"/>
    </location>
</feature>
<evidence type="ECO:0000256" key="6">
    <source>
        <dbReference type="ARBA" id="ARBA00022989"/>
    </source>
</evidence>
<comment type="subcellular location">
    <subcellularLocation>
        <location evidence="1">Cell membrane</location>
        <topology evidence="1">Multi-pass membrane protein</topology>
    </subcellularLocation>
</comment>
<dbReference type="PANTHER" id="PTHR33451:SF3">
    <property type="entry name" value="MALATE-2H(+)_NA(+)-LACTATE ANTIPORTER"/>
    <property type="match status" value="1"/>
</dbReference>
<evidence type="ECO:0000256" key="9">
    <source>
        <dbReference type="SAM" id="Phobius"/>
    </source>
</evidence>
<dbReference type="Pfam" id="PF03553">
    <property type="entry name" value="Na_H_antiporter"/>
    <property type="match status" value="1"/>
</dbReference>
<feature type="transmembrane region" description="Helical" evidence="9">
    <location>
        <begin position="440"/>
        <end position="465"/>
    </location>
</feature>
<evidence type="ECO:0000313" key="11">
    <source>
        <dbReference type="EMBL" id="QEK10961.1"/>
    </source>
</evidence>
<dbReference type="GO" id="GO:0005886">
    <property type="term" value="C:plasma membrane"/>
    <property type="evidence" value="ECO:0007669"/>
    <property type="project" value="UniProtKB-SubCell"/>
</dbReference>
<dbReference type="PANTHER" id="PTHR33451">
    <property type="entry name" value="MALATE-2H(+)/NA(+)-LACTATE ANTIPORTER"/>
    <property type="match status" value="1"/>
</dbReference>
<feature type="transmembrane region" description="Helical" evidence="9">
    <location>
        <begin position="237"/>
        <end position="256"/>
    </location>
</feature>
<keyword evidence="7 9" id="KW-0472">Membrane</keyword>
<gene>
    <name evidence="11" type="primary">nhaC</name>
    <name evidence="11" type="ORF">FQB35_00445</name>
</gene>
<evidence type="ECO:0000256" key="4">
    <source>
        <dbReference type="ARBA" id="ARBA00022475"/>
    </source>
</evidence>
<proteinExistence type="inferred from homology"/>
<feature type="transmembrane region" description="Helical" evidence="9">
    <location>
        <begin position="41"/>
        <end position="60"/>
    </location>
</feature>
<evidence type="ECO:0000256" key="2">
    <source>
        <dbReference type="ARBA" id="ARBA00022448"/>
    </source>
</evidence>
<dbReference type="AlphaFoldDB" id="A0A5C0SA16"/>
<feature type="transmembrane region" description="Helical" evidence="9">
    <location>
        <begin position="80"/>
        <end position="105"/>
    </location>
</feature>
<accession>A0A5C0SA16</accession>
<dbReference type="InterPro" id="IPR004770">
    <property type="entry name" value="Na/H_antiport_NhaC"/>
</dbReference>
<name>A0A5C0SA16_CRATE</name>
<sequence>MGLKENQKKMPTVIQAIIPIVFMIVSLAVGYGYFKLRTEPLLVLSAFVAGIIAMRLGYTWNEMQEAITEKIAKALPATLILWSVGFLIGSWMFSGTVPMIIYYGVQIVNPKFLLVTAFIITAVVSTVTGTSWGSAGTIGVALMGIAGGLGVSLPATAGAVVAGAYFGDKISPLSDTTNLAPIAAGSELYEHIKHMLYTTIPAMIVSLIVYFFVGAGASGNVNTPETVNVMLEQLDAMFHWNFILLLPVLIIIIGSLKKWPTIPTMLGTSLFAVCLGVFVQGFTFKDGFTALVKGFNVSMTGYEGEVIWEVTRLINRGGVVSVTGTTVLIFCAMGFAGIVSRSKMLDVVLELIMSKVKSTSGIIISTIASCFTVAFVTGSSYLSILIPGELFKDVYVQKGLHPKNLSRTLEDSGTVLVPLIPWSAAGAYMTSTLGVSTLEYLPWAVLNYMGIVFAIILAITGFGIARIDYKEGNEQKIIS</sequence>
<dbReference type="Proteomes" id="UP000324646">
    <property type="component" value="Chromosome"/>
</dbReference>
<dbReference type="InterPro" id="IPR018461">
    <property type="entry name" value="Na/H_Antiport_NhaC-like_C"/>
</dbReference>
<evidence type="ECO:0000313" key="12">
    <source>
        <dbReference type="Proteomes" id="UP000324646"/>
    </source>
</evidence>
<dbReference type="NCBIfam" id="TIGR00931">
    <property type="entry name" value="antiport_nhaC"/>
    <property type="match status" value="1"/>
</dbReference>
<organism evidence="11 12">
    <name type="scientific">Crassaminicella thermophila</name>
    <dbReference type="NCBI Taxonomy" id="2599308"/>
    <lineage>
        <taxon>Bacteria</taxon>
        <taxon>Bacillati</taxon>
        <taxon>Bacillota</taxon>
        <taxon>Clostridia</taxon>
        <taxon>Eubacteriales</taxon>
        <taxon>Clostridiaceae</taxon>
        <taxon>Crassaminicella</taxon>
    </lineage>
</organism>
<comment type="similarity">
    <text evidence="8">Belongs to the NhaC Na(+)/H(+) (TC 2.A.35) antiporter family.</text>
</comment>
<evidence type="ECO:0000256" key="8">
    <source>
        <dbReference type="ARBA" id="ARBA00038435"/>
    </source>
</evidence>
<keyword evidence="3" id="KW-0050">Antiport</keyword>
<dbReference type="InterPro" id="IPR052180">
    <property type="entry name" value="NhaC_Na-H+_Antiporter"/>
</dbReference>
<keyword evidence="5 9" id="KW-0812">Transmembrane</keyword>
<evidence type="ECO:0000256" key="5">
    <source>
        <dbReference type="ARBA" id="ARBA00022692"/>
    </source>
</evidence>
<dbReference type="KEGG" id="crs:FQB35_00445"/>
<reference evidence="11 12" key="1">
    <citation type="submission" date="2019-07" db="EMBL/GenBank/DDBJ databases">
        <title>Complete genome of Crassaminicella thermophila SY095.</title>
        <authorList>
            <person name="Li X."/>
        </authorList>
    </citation>
    <scope>NUCLEOTIDE SEQUENCE [LARGE SCALE GENOMIC DNA]</scope>
    <source>
        <strain evidence="11 12">SY095</strain>
    </source>
</reference>
<keyword evidence="4" id="KW-1003">Cell membrane</keyword>
<feature type="transmembrane region" description="Helical" evidence="9">
    <location>
        <begin position="112"/>
        <end position="132"/>
    </location>
</feature>
<evidence type="ECO:0000256" key="1">
    <source>
        <dbReference type="ARBA" id="ARBA00004651"/>
    </source>
</evidence>
<feature type="transmembrane region" description="Helical" evidence="9">
    <location>
        <begin position="263"/>
        <end position="284"/>
    </location>
</feature>
<keyword evidence="6 9" id="KW-1133">Transmembrane helix</keyword>
<keyword evidence="12" id="KW-1185">Reference proteome</keyword>
<feature type="domain" description="Na+/H+ antiporter NhaC-like C-terminal" evidence="10">
    <location>
        <begin position="163"/>
        <end position="462"/>
    </location>
</feature>
<evidence type="ECO:0000256" key="3">
    <source>
        <dbReference type="ARBA" id="ARBA00022449"/>
    </source>
</evidence>
<protein>
    <submittedName>
        <fullName evidence="11">Na+/H+ antiporter NhaC</fullName>
    </submittedName>
</protein>
<feature type="transmembrane region" description="Helical" evidence="9">
    <location>
        <begin position="318"/>
        <end position="340"/>
    </location>
</feature>
<dbReference type="GO" id="GO:0015297">
    <property type="term" value="F:antiporter activity"/>
    <property type="evidence" value="ECO:0007669"/>
    <property type="project" value="UniProtKB-KW"/>
</dbReference>
<evidence type="ECO:0000256" key="7">
    <source>
        <dbReference type="ARBA" id="ARBA00023136"/>
    </source>
</evidence>
<feature type="transmembrane region" description="Helical" evidence="9">
    <location>
        <begin position="196"/>
        <end position="217"/>
    </location>
</feature>
<evidence type="ECO:0000259" key="10">
    <source>
        <dbReference type="Pfam" id="PF03553"/>
    </source>
</evidence>
<dbReference type="RefSeq" id="WP_148808035.1">
    <property type="nucleotide sequence ID" value="NZ_CP042243.1"/>
</dbReference>
<feature type="transmembrane region" description="Helical" evidence="9">
    <location>
        <begin position="138"/>
        <end position="166"/>
    </location>
</feature>
<feature type="transmembrane region" description="Helical" evidence="9">
    <location>
        <begin position="12"/>
        <end position="34"/>
    </location>
</feature>